<reference evidence="6" key="2">
    <citation type="submission" date="2025-09" db="UniProtKB">
        <authorList>
            <consortium name="Ensembl"/>
        </authorList>
    </citation>
    <scope>IDENTIFICATION</scope>
</reference>
<keyword evidence="1 3" id="KW-0403">Intermediate filament</keyword>
<feature type="coiled-coil region" evidence="4">
    <location>
        <begin position="302"/>
        <end position="329"/>
    </location>
</feature>
<dbReference type="PANTHER" id="PTHR45616">
    <property type="entry name" value="GATA-TYPE DOMAIN-CONTAINING PROTEIN"/>
    <property type="match status" value="1"/>
</dbReference>
<name>A0A663FL85_AQUCH</name>
<dbReference type="PROSITE" id="PS00226">
    <property type="entry name" value="IF_ROD_1"/>
    <property type="match status" value="1"/>
</dbReference>
<keyword evidence="7" id="KW-1185">Reference proteome</keyword>
<dbReference type="InterPro" id="IPR018039">
    <property type="entry name" value="IF_conserved"/>
</dbReference>
<comment type="similarity">
    <text evidence="3">Belongs to the intermediate filament family.</text>
</comment>
<dbReference type="GO" id="GO:0045095">
    <property type="term" value="C:keratin filament"/>
    <property type="evidence" value="ECO:0007669"/>
    <property type="project" value="TreeGrafter"/>
</dbReference>
<evidence type="ECO:0000256" key="1">
    <source>
        <dbReference type="ARBA" id="ARBA00022754"/>
    </source>
</evidence>
<dbReference type="FunFam" id="1.20.5.500:FF:000001">
    <property type="entry name" value="Type II keratin 23"/>
    <property type="match status" value="1"/>
</dbReference>
<dbReference type="Gene3D" id="1.20.5.500">
    <property type="entry name" value="Single helix bin"/>
    <property type="match status" value="1"/>
</dbReference>
<dbReference type="PANTHER" id="PTHR45616:SF12">
    <property type="entry name" value="KERATIN, TYPE II CUTICULAR HB2"/>
    <property type="match status" value="1"/>
</dbReference>
<dbReference type="InterPro" id="IPR032444">
    <property type="entry name" value="Keratin_2_head"/>
</dbReference>
<protein>
    <recommendedName>
        <fullName evidence="5">IF rod domain-containing protein</fullName>
    </recommendedName>
</protein>
<organism evidence="6 7">
    <name type="scientific">Aquila chrysaetos chrysaetos</name>
    <dbReference type="NCBI Taxonomy" id="223781"/>
    <lineage>
        <taxon>Eukaryota</taxon>
        <taxon>Metazoa</taxon>
        <taxon>Chordata</taxon>
        <taxon>Craniata</taxon>
        <taxon>Vertebrata</taxon>
        <taxon>Euteleostomi</taxon>
        <taxon>Archelosauria</taxon>
        <taxon>Archosauria</taxon>
        <taxon>Dinosauria</taxon>
        <taxon>Saurischia</taxon>
        <taxon>Theropoda</taxon>
        <taxon>Coelurosauria</taxon>
        <taxon>Aves</taxon>
        <taxon>Neognathae</taxon>
        <taxon>Neoaves</taxon>
        <taxon>Telluraves</taxon>
        <taxon>Accipitrimorphae</taxon>
        <taxon>Accipitriformes</taxon>
        <taxon>Accipitridae</taxon>
        <taxon>Accipitrinae</taxon>
        <taxon>Aquila</taxon>
    </lineage>
</organism>
<sequence length="441" mass="49074">MLVLTSCQSYHICSGVGGMRSFSSCSAVIPRSVKRYTVSTVSCWGGGGVGYPRPGCFGSRSLDGNVGCKPKLAISGCHLPRYGYSAGFGSRGGGALGTCTPIAKVTVNEHLLQLLSVKYQEKEQIKTFNNKFAFFIDKFLEQQNKVLETKWGFLQEQKCYRSNIEPMFESYIGNLKRQLHVLGSDRAKLETELSTMQGIMEDHKKKFKKDKSSKTRDADCAYVNKAELEAKVESFIQQINCLRSLYKVVTAFPFPLDMDDIIADVKAQYDNTAKRSWADAESWYYSKYEEPRETTGKHDDSLRNTKNEIVELNRVIQRLTGEHENTKAQKVKQDMAHEYQKLMNVKPALDIEIATYRKLLDGEERRIACNTDPCFGGSYSSSSRSLFRSRGLVTGGGICGKSIIGSGDICAPCTMGGYSAVTGKSSNVKLVSSTTSYRSKY</sequence>
<evidence type="ECO:0000256" key="3">
    <source>
        <dbReference type="RuleBase" id="RU000685"/>
    </source>
</evidence>
<dbReference type="GO" id="GO:0030280">
    <property type="term" value="F:structural constituent of skin epidermis"/>
    <property type="evidence" value="ECO:0007669"/>
    <property type="project" value="TreeGrafter"/>
</dbReference>
<feature type="domain" description="IF rod" evidence="5">
    <location>
        <begin position="121"/>
        <end position="367"/>
    </location>
</feature>
<evidence type="ECO:0000259" key="5">
    <source>
        <dbReference type="PROSITE" id="PS51842"/>
    </source>
</evidence>
<dbReference type="Ensembl" id="ENSACCT00020025683.1">
    <property type="protein sequence ID" value="ENSACCP00020024587.1"/>
    <property type="gene ID" value="ENSACCG00020016832.1"/>
</dbReference>
<accession>A0A663FL85</accession>
<dbReference type="PROSITE" id="PS51842">
    <property type="entry name" value="IF_ROD_2"/>
    <property type="match status" value="1"/>
</dbReference>
<dbReference type="Proteomes" id="UP000472275">
    <property type="component" value="Chromosome 15"/>
</dbReference>
<dbReference type="GO" id="GO:0031424">
    <property type="term" value="P:keratinization"/>
    <property type="evidence" value="ECO:0007669"/>
    <property type="project" value="TreeGrafter"/>
</dbReference>
<evidence type="ECO:0000313" key="7">
    <source>
        <dbReference type="Proteomes" id="UP000472275"/>
    </source>
</evidence>
<dbReference type="GO" id="GO:0045109">
    <property type="term" value="P:intermediate filament organization"/>
    <property type="evidence" value="ECO:0007669"/>
    <property type="project" value="TreeGrafter"/>
</dbReference>
<dbReference type="SUPFAM" id="SSF64593">
    <property type="entry name" value="Intermediate filament protein, coiled coil region"/>
    <property type="match status" value="2"/>
</dbReference>
<dbReference type="Pfam" id="PF00038">
    <property type="entry name" value="Filament"/>
    <property type="match status" value="2"/>
</dbReference>
<dbReference type="Pfam" id="PF16208">
    <property type="entry name" value="Keratin_2_head"/>
    <property type="match status" value="1"/>
</dbReference>
<evidence type="ECO:0000256" key="2">
    <source>
        <dbReference type="ARBA" id="ARBA00023054"/>
    </source>
</evidence>
<evidence type="ECO:0000256" key="4">
    <source>
        <dbReference type="SAM" id="Coils"/>
    </source>
</evidence>
<reference evidence="6" key="1">
    <citation type="submission" date="2025-08" db="UniProtKB">
        <authorList>
            <consortium name="Ensembl"/>
        </authorList>
    </citation>
    <scope>IDENTIFICATION</scope>
</reference>
<dbReference type="AlphaFoldDB" id="A0A663FL85"/>
<evidence type="ECO:0000313" key="6">
    <source>
        <dbReference type="Ensembl" id="ENSACCP00020024587.1"/>
    </source>
</evidence>
<dbReference type="GeneTree" id="ENSGT00940000162040"/>
<proteinExistence type="inferred from homology"/>
<dbReference type="Gene3D" id="1.20.5.1160">
    <property type="entry name" value="Vasodilator-stimulated phosphoprotein"/>
    <property type="match status" value="1"/>
</dbReference>
<dbReference type="GO" id="GO:0005615">
    <property type="term" value="C:extracellular space"/>
    <property type="evidence" value="ECO:0007669"/>
    <property type="project" value="TreeGrafter"/>
</dbReference>
<dbReference type="InterPro" id="IPR039008">
    <property type="entry name" value="IF_rod_dom"/>
</dbReference>
<dbReference type="SMART" id="SM01391">
    <property type="entry name" value="Filament"/>
    <property type="match status" value="1"/>
</dbReference>
<keyword evidence="2 4" id="KW-0175">Coiled coil</keyword>
<feature type="coiled-coil region" evidence="4">
    <location>
        <begin position="186"/>
        <end position="245"/>
    </location>
</feature>